<evidence type="ECO:0000313" key="2">
    <source>
        <dbReference type="EMBL" id="TKJ40104.1"/>
    </source>
</evidence>
<accession>A0A532UYR4</accession>
<organism evidence="2 3">
    <name type="scientific">candidate division LCP-89 bacterium B3_LCP</name>
    <dbReference type="NCBI Taxonomy" id="2012998"/>
    <lineage>
        <taxon>Bacteria</taxon>
        <taxon>Pseudomonadati</taxon>
        <taxon>Bacteria division LCP-89</taxon>
    </lineage>
</organism>
<protein>
    <recommendedName>
        <fullName evidence="1">Secretion system C-terminal sorting domain-containing protein</fullName>
    </recommendedName>
</protein>
<name>A0A532UYR4_UNCL8</name>
<dbReference type="Pfam" id="PF18962">
    <property type="entry name" value="Por_Secre_tail"/>
    <property type="match status" value="1"/>
</dbReference>
<evidence type="ECO:0000313" key="3">
    <source>
        <dbReference type="Proteomes" id="UP000319619"/>
    </source>
</evidence>
<sequence length="568" mass="63425">MRLQRKVREVHNMRRWVYSFGMVIAVLATLIPAYAQNPFTSSYQYITVHETTVFGETIKFWSEDTLWGPVHSNDKIAIMQSPVFFDTVSTSSSCFWQGSGYHPQFSIEPIFNAPRVALPDSAIAIREMAAQQGLFFISANGYYASRLCFNDNLGWTLYQWPMGTHFDSTAIIATGAPPDDRVFYIDGYLELKGIFRGTATVGATGHPDPDNYLGYHSIRLLDDIRYWFADPATGAFNDTTGGYTDMLGIVSETNITVANTWENGRENMAQGSDIIINAAIVALNESFSFEDQNEDPATATPWELWTGHYNCPSPPYNDERGDIFLYGSVAQKRRGYVHRSNHNGTGYGKKYHFDARLREQSPFLGILARHQPVLDPESLDFGGTPLNQPIVSELALYNEGGTFIDVESIALANPTFSFSVLGPQDYSEIAPGDSIIFSVSFQPAEPMTYEDTLTITLFYGDDILVPLCGTGSALGIKDNVEVPEDYEISVFPNPFNDELKIAWNFDAQTVRVAIYNIHGQQIEAVDTNGAHQSGGHYMWKPGNMTGGIYFVSVTAPQWRHVQKVIYLK</sequence>
<gene>
    <name evidence="2" type="ORF">CEE37_10230</name>
</gene>
<reference evidence="2 3" key="1">
    <citation type="submission" date="2017-06" db="EMBL/GenBank/DDBJ databases">
        <title>Novel microbial phyla capable of carbon fixation and sulfur reduction in deep-sea sediments.</title>
        <authorList>
            <person name="Huang J."/>
            <person name="Baker B."/>
            <person name="Wang Y."/>
        </authorList>
    </citation>
    <scope>NUCLEOTIDE SEQUENCE [LARGE SCALE GENOMIC DNA]</scope>
    <source>
        <strain evidence="2">B3_LCP</strain>
    </source>
</reference>
<dbReference type="InterPro" id="IPR026444">
    <property type="entry name" value="Secre_tail"/>
</dbReference>
<comment type="caution">
    <text evidence="2">The sequence shown here is derived from an EMBL/GenBank/DDBJ whole genome shotgun (WGS) entry which is preliminary data.</text>
</comment>
<dbReference type="InterPro" id="IPR013783">
    <property type="entry name" value="Ig-like_fold"/>
</dbReference>
<dbReference type="Proteomes" id="UP000319619">
    <property type="component" value="Unassembled WGS sequence"/>
</dbReference>
<dbReference type="EMBL" id="NJBN01000006">
    <property type="protein sequence ID" value="TKJ40104.1"/>
    <property type="molecule type" value="Genomic_DNA"/>
</dbReference>
<dbReference type="NCBIfam" id="TIGR04183">
    <property type="entry name" value="Por_Secre_tail"/>
    <property type="match status" value="1"/>
</dbReference>
<proteinExistence type="predicted"/>
<evidence type="ECO:0000259" key="1">
    <source>
        <dbReference type="Pfam" id="PF18962"/>
    </source>
</evidence>
<dbReference type="Gene3D" id="2.60.40.10">
    <property type="entry name" value="Immunoglobulins"/>
    <property type="match status" value="1"/>
</dbReference>
<feature type="domain" description="Secretion system C-terminal sorting" evidence="1">
    <location>
        <begin position="490"/>
        <end position="565"/>
    </location>
</feature>
<dbReference type="AlphaFoldDB" id="A0A532UYR4"/>